<dbReference type="Proteomes" id="UP000701801">
    <property type="component" value="Unassembled WGS sequence"/>
</dbReference>
<keyword evidence="2" id="KW-1185">Reference proteome</keyword>
<evidence type="ECO:0000313" key="2">
    <source>
        <dbReference type="Proteomes" id="UP000701801"/>
    </source>
</evidence>
<dbReference type="AlphaFoldDB" id="A0A9N9PWZ4"/>
<reference evidence="1" key="1">
    <citation type="submission" date="2021-07" db="EMBL/GenBank/DDBJ databases">
        <authorList>
            <person name="Durling M."/>
        </authorList>
    </citation>
    <scope>NUCLEOTIDE SEQUENCE</scope>
</reference>
<dbReference type="EMBL" id="CAJVRM010000239">
    <property type="protein sequence ID" value="CAG8977938.1"/>
    <property type="molecule type" value="Genomic_DNA"/>
</dbReference>
<comment type="caution">
    <text evidence="1">The sequence shown here is derived from an EMBL/GenBank/DDBJ whole genome shotgun (WGS) entry which is preliminary data.</text>
</comment>
<organism evidence="1 2">
    <name type="scientific">Hymenoscyphus albidus</name>
    <dbReference type="NCBI Taxonomy" id="595503"/>
    <lineage>
        <taxon>Eukaryota</taxon>
        <taxon>Fungi</taxon>
        <taxon>Dikarya</taxon>
        <taxon>Ascomycota</taxon>
        <taxon>Pezizomycotina</taxon>
        <taxon>Leotiomycetes</taxon>
        <taxon>Helotiales</taxon>
        <taxon>Helotiaceae</taxon>
        <taxon>Hymenoscyphus</taxon>
    </lineage>
</organism>
<sequence>MVQKGSPFRDYRNIRKYLPGLTQTDNFIYAIYSNFLENPGLQYSAQAPFVMIRTEIAREQEVESDGLGDMSPVE</sequence>
<proteinExistence type="predicted"/>
<gene>
    <name evidence="1" type="ORF">HYALB_00001818</name>
</gene>
<evidence type="ECO:0000313" key="1">
    <source>
        <dbReference type="EMBL" id="CAG8977938.1"/>
    </source>
</evidence>
<name>A0A9N9PWZ4_9HELO</name>
<protein>
    <submittedName>
        <fullName evidence="1">Uncharacterized protein</fullName>
    </submittedName>
</protein>
<accession>A0A9N9PWZ4</accession>